<evidence type="ECO:0000313" key="3">
    <source>
        <dbReference type="Proteomes" id="UP000298061"/>
    </source>
</evidence>
<keyword evidence="3" id="KW-1185">Reference proteome</keyword>
<proteinExistence type="predicted"/>
<protein>
    <submittedName>
        <fullName evidence="2">Uncharacterized protein</fullName>
    </submittedName>
</protein>
<name>A0A4Y9ZJP8_9AGAM</name>
<dbReference type="AlphaFoldDB" id="A0A4Y9ZJP8"/>
<evidence type="ECO:0000313" key="2">
    <source>
        <dbReference type="EMBL" id="TFY74674.1"/>
    </source>
</evidence>
<feature type="compositionally biased region" description="Basic and acidic residues" evidence="1">
    <location>
        <begin position="71"/>
        <end position="85"/>
    </location>
</feature>
<evidence type="ECO:0000256" key="1">
    <source>
        <dbReference type="SAM" id="MobiDB-lite"/>
    </source>
</evidence>
<comment type="caution">
    <text evidence="2">The sequence shown here is derived from an EMBL/GenBank/DDBJ whole genome shotgun (WGS) entry which is preliminary data.</text>
</comment>
<accession>A0A4Y9ZJP8</accession>
<organism evidence="2 3">
    <name type="scientific">Hericium alpestre</name>
    <dbReference type="NCBI Taxonomy" id="135208"/>
    <lineage>
        <taxon>Eukaryota</taxon>
        <taxon>Fungi</taxon>
        <taxon>Dikarya</taxon>
        <taxon>Basidiomycota</taxon>
        <taxon>Agaricomycotina</taxon>
        <taxon>Agaricomycetes</taxon>
        <taxon>Russulales</taxon>
        <taxon>Hericiaceae</taxon>
        <taxon>Hericium</taxon>
    </lineage>
</organism>
<dbReference type="EMBL" id="SFCI01001945">
    <property type="protein sequence ID" value="TFY74674.1"/>
    <property type="molecule type" value="Genomic_DNA"/>
</dbReference>
<feature type="compositionally biased region" description="Low complexity" evidence="1">
    <location>
        <begin position="101"/>
        <end position="120"/>
    </location>
</feature>
<feature type="region of interest" description="Disordered" evidence="1">
    <location>
        <begin position="67"/>
        <end position="151"/>
    </location>
</feature>
<feature type="compositionally biased region" description="Basic and acidic residues" evidence="1">
    <location>
        <begin position="41"/>
        <end position="55"/>
    </location>
</feature>
<gene>
    <name evidence="2" type="ORF">EWM64_g9339</name>
</gene>
<sequence length="151" mass="15238">MASIDIEDPIATNGVGAPPEEDKISDSLDAQSAVEEQGEADAGHEGSDVVESRTSLEEILENVLEENVPADAHESGAGEVAHVEEAVDTEAASGNGVPAEKPAATTTSTKSPKTSPTKPSMTVKPAASSKTGSGPPTPLVKKVPISSALVV</sequence>
<dbReference type="Proteomes" id="UP000298061">
    <property type="component" value="Unassembled WGS sequence"/>
</dbReference>
<reference evidence="2 3" key="1">
    <citation type="submission" date="2019-02" db="EMBL/GenBank/DDBJ databases">
        <title>Genome sequencing of the rare red list fungi Hericium alpestre (H. flagellum).</title>
        <authorList>
            <person name="Buettner E."/>
            <person name="Kellner H."/>
        </authorList>
    </citation>
    <scope>NUCLEOTIDE SEQUENCE [LARGE SCALE GENOMIC DNA]</scope>
    <source>
        <strain evidence="2 3">DSM 108284</strain>
    </source>
</reference>
<feature type="region of interest" description="Disordered" evidence="1">
    <location>
        <begin position="1"/>
        <end position="55"/>
    </location>
</feature>